<dbReference type="AlphaFoldDB" id="A0A0C4E2R1"/>
<protein>
    <submittedName>
        <fullName evidence="1 2">Uncharacterized protein</fullName>
    </submittedName>
</protein>
<dbReference type="VEuPathDB" id="FungiDB:MAPG_06701"/>
<keyword evidence="3" id="KW-1185">Reference proteome</keyword>
<organism evidence="2 3">
    <name type="scientific">Magnaporthiopsis poae (strain ATCC 64411 / 73-15)</name>
    <name type="common">Kentucky bluegrass fungus</name>
    <name type="synonym">Magnaporthe poae</name>
    <dbReference type="NCBI Taxonomy" id="644358"/>
    <lineage>
        <taxon>Eukaryota</taxon>
        <taxon>Fungi</taxon>
        <taxon>Dikarya</taxon>
        <taxon>Ascomycota</taxon>
        <taxon>Pezizomycotina</taxon>
        <taxon>Sordariomycetes</taxon>
        <taxon>Sordariomycetidae</taxon>
        <taxon>Magnaporthales</taxon>
        <taxon>Magnaporthaceae</taxon>
        <taxon>Magnaporthiopsis</taxon>
    </lineage>
</organism>
<reference evidence="2" key="4">
    <citation type="journal article" date="2015" name="G3 (Bethesda)">
        <title>Genome sequences of three phytopathogenic species of the Magnaporthaceae family of fungi.</title>
        <authorList>
            <person name="Okagaki L.H."/>
            <person name="Nunes C.C."/>
            <person name="Sailsbery J."/>
            <person name="Clay B."/>
            <person name="Brown D."/>
            <person name="John T."/>
            <person name="Oh Y."/>
            <person name="Young N."/>
            <person name="Fitzgerald M."/>
            <person name="Haas B.J."/>
            <person name="Zeng Q."/>
            <person name="Young S."/>
            <person name="Adiconis X."/>
            <person name="Fan L."/>
            <person name="Levin J.Z."/>
            <person name="Mitchell T.K."/>
            <person name="Okubara P.A."/>
            <person name="Farman M.L."/>
            <person name="Kohn L.M."/>
            <person name="Birren B."/>
            <person name="Ma L.-J."/>
            <person name="Dean R.A."/>
        </authorList>
    </citation>
    <scope>NUCLEOTIDE SEQUENCE</scope>
    <source>
        <strain evidence="2">ATCC 64411 / 73-15</strain>
    </source>
</reference>
<reference evidence="3" key="1">
    <citation type="submission" date="2010-05" db="EMBL/GenBank/DDBJ databases">
        <title>The genome sequence of Magnaporthe poae strain ATCC 64411.</title>
        <authorList>
            <person name="Ma L.-J."/>
            <person name="Dead R."/>
            <person name="Young S."/>
            <person name="Zeng Q."/>
            <person name="Koehrsen M."/>
            <person name="Alvarado L."/>
            <person name="Berlin A."/>
            <person name="Chapman S.B."/>
            <person name="Chen Z."/>
            <person name="Freedman E."/>
            <person name="Gellesch M."/>
            <person name="Goldberg J."/>
            <person name="Griggs A."/>
            <person name="Gujja S."/>
            <person name="Heilman E.R."/>
            <person name="Heiman D."/>
            <person name="Hepburn T."/>
            <person name="Howarth C."/>
            <person name="Jen D."/>
            <person name="Larson L."/>
            <person name="Mehta T."/>
            <person name="Neiman D."/>
            <person name="Pearson M."/>
            <person name="Roberts A."/>
            <person name="Saif S."/>
            <person name="Shea T."/>
            <person name="Shenoy N."/>
            <person name="Sisk P."/>
            <person name="Stolte C."/>
            <person name="Sykes S."/>
            <person name="Walk T."/>
            <person name="White J."/>
            <person name="Yandava C."/>
            <person name="Haas B."/>
            <person name="Nusbaum C."/>
            <person name="Birren B."/>
        </authorList>
    </citation>
    <scope>NUCLEOTIDE SEQUENCE [LARGE SCALE GENOMIC DNA]</scope>
    <source>
        <strain evidence="3">ATCC 64411 / 73-15</strain>
    </source>
</reference>
<dbReference type="EMBL" id="GL876970">
    <property type="protein sequence ID" value="KLU87707.1"/>
    <property type="molecule type" value="Genomic_DNA"/>
</dbReference>
<name>A0A0C4E2R1_MAGP6</name>
<reference evidence="1" key="2">
    <citation type="submission" date="2010-05" db="EMBL/GenBank/DDBJ databases">
        <title>The Genome Sequence of Magnaporthe poae strain ATCC 64411.</title>
        <authorList>
            <consortium name="The Broad Institute Genome Sequencing Platform"/>
            <consortium name="Broad Institute Genome Sequencing Center for Infectious Disease"/>
            <person name="Ma L.-J."/>
            <person name="Dead R."/>
            <person name="Young S."/>
            <person name="Zeng Q."/>
            <person name="Koehrsen M."/>
            <person name="Alvarado L."/>
            <person name="Berlin A."/>
            <person name="Chapman S.B."/>
            <person name="Chen Z."/>
            <person name="Freedman E."/>
            <person name="Gellesch M."/>
            <person name="Goldberg J."/>
            <person name="Griggs A."/>
            <person name="Gujja S."/>
            <person name="Heilman E.R."/>
            <person name="Heiman D."/>
            <person name="Hepburn T."/>
            <person name="Howarth C."/>
            <person name="Jen D."/>
            <person name="Larson L."/>
            <person name="Mehta T."/>
            <person name="Neiman D."/>
            <person name="Pearson M."/>
            <person name="Roberts A."/>
            <person name="Saif S."/>
            <person name="Shea T."/>
            <person name="Shenoy N."/>
            <person name="Sisk P."/>
            <person name="Stolte C."/>
            <person name="Sykes S."/>
            <person name="Walk T."/>
            <person name="White J."/>
            <person name="Yandava C."/>
            <person name="Haas B."/>
            <person name="Nusbaum C."/>
            <person name="Birren B."/>
        </authorList>
    </citation>
    <scope>NUCLEOTIDE SEQUENCE</scope>
    <source>
        <strain evidence="1">ATCC 64411</strain>
    </source>
</reference>
<accession>A0A0C4E2R1</accession>
<sequence length="223" mass="24675">MSAQTIRRAPSYKLRTKQSVGITGGTVDLRTPLRVRCDRTRRFCHGRSASASRSSCPLFAEQGRTRAPSWVSTGAVACNLSWGRLYTGGRQVAKHAHRVVRPKTTSSEALRLDWLRSVLQYIQSQPGWAEDRPLGPTGGQPRIEYKVEATRSRHVSPSPQVPSWLFFCLADKGMTAWSLLVLRDGMNRGGAKNKTKRTGPAAVLGLGKMTEKSLCRPTRAEDK</sequence>
<dbReference type="Proteomes" id="UP000011715">
    <property type="component" value="Unassembled WGS sequence"/>
</dbReference>
<reference evidence="1" key="3">
    <citation type="submission" date="2011-03" db="EMBL/GenBank/DDBJ databases">
        <title>Annotation of Magnaporthe poae ATCC 64411.</title>
        <authorList>
            <person name="Ma L.-J."/>
            <person name="Dead R."/>
            <person name="Young S.K."/>
            <person name="Zeng Q."/>
            <person name="Gargeya S."/>
            <person name="Fitzgerald M."/>
            <person name="Haas B."/>
            <person name="Abouelleil A."/>
            <person name="Alvarado L."/>
            <person name="Arachchi H.M."/>
            <person name="Berlin A."/>
            <person name="Brown A."/>
            <person name="Chapman S.B."/>
            <person name="Chen Z."/>
            <person name="Dunbar C."/>
            <person name="Freedman E."/>
            <person name="Gearin G."/>
            <person name="Gellesch M."/>
            <person name="Goldberg J."/>
            <person name="Griggs A."/>
            <person name="Gujja S."/>
            <person name="Heiman D."/>
            <person name="Howarth C."/>
            <person name="Larson L."/>
            <person name="Lui A."/>
            <person name="MacDonald P.J.P."/>
            <person name="Mehta T."/>
            <person name="Montmayeur A."/>
            <person name="Murphy C."/>
            <person name="Neiman D."/>
            <person name="Pearson M."/>
            <person name="Priest M."/>
            <person name="Roberts A."/>
            <person name="Saif S."/>
            <person name="Shea T."/>
            <person name="Shenoy N."/>
            <person name="Sisk P."/>
            <person name="Stolte C."/>
            <person name="Sykes S."/>
            <person name="Yandava C."/>
            <person name="Wortman J."/>
            <person name="Nusbaum C."/>
            <person name="Birren B."/>
        </authorList>
    </citation>
    <scope>NUCLEOTIDE SEQUENCE</scope>
    <source>
        <strain evidence="1">ATCC 64411</strain>
    </source>
</reference>
<evidence type="ECO:0000313" key="1">
    <source>
        <dbReference type="EMBL" id="KLU87707.1"/>
    </source>
</evidence>
<proteinExistence type="predicted"/>
<dbReference type="EnsemblFungi" id="MAPG_06701T0">
    <property type="protein sequence ID" value="MAPG_06701T0"/>
    <property type="gene ID" value="MAPG_06701"/>
</dbReference>
<evidence type="ECO:0000313" key="3">
    <source>
        <dbReference type="Proteomes" id="UP000011715"/>
    </source>
</evidence>
<dbReference type="EMBL" id="ADBL01001620">
    <property type="status" value="NOT_ANNOTATED_CDS"/>
    <property type="molecule type" value="Genomic_DNA"/>
</dbReference>
<gene>
    <name evidence="1" type="ORF">MAPG_06701</name>
</gene>
<evidence type="ECO:0000313" key="2">
    <source>
        <dbReference type="EnsemblFungi" id="MAPG_06701T0"/>
    </source>
</evidence>
<reference evidence="2" key="5">
    <citation type="submission" date="2015-06" db="UniProtKB">
        <authorList>
            <consortium name="EnsemblFungi"/>
        </authorList>
    </citation>
    <scope>IDENTIFICATION</scope>
    <source>
        <strain evidence="2">ATCC 64411</strain>
    </source>
</reference>